<dbReference type="InterPro" id="IPR014840">
    <property type="entry name" value="HRD"/>
</dbReference>
<feature type="compositionally biased region" description="Low complexity" evidence="2">
    <location>
        <begin position="798"/>
        <end position="810"/>
    </location>
</feature>
<proteinExistence type="predicted"/>
<dbReference type="Proteomes" id="UP000054805">
    <property type="component" value="Unassembled WGS sequence"/>
</dbReference>
<feature type="region of interest" description="Disordered" evidence="2">
    <location>
        <begin position="661"/>
        <end position="705"/>
    </location>
</feature>
<accession>A0A0V1HQY3</accession>
<evidence type="ECO:0000256" key="1">
    <source>
        <dbReference type="ARBA" id="ARBA00022553"/>
    </source>
</evidence>
<feature type="compositionally biased region" description="Polar residues" evidence="2">
    <location>
        <begin position="146"/>
        <end position="156"/>
    </location>
</feature>
<feature type="compositionally biased region" description="Basic and acidic residues" evidence="2">
    <location>
        <begin position="268"/>
        <end position="280"/>
    </location>
</feature>
<dbReference type="PANTHER" id="PTHR21669">
    <property type="entry name" value="CAPZ-INTERACTING PROTEIN AND RELATED PROTEINS"/>
    <property type="match status" value="1"/>
</dbReference>
<evidence type="ECO:0000259" key="4">
    <source>
        <dbReference type="Pfam" id="PF14075"/>
    </source>
</evidence>
<feature type="region of interest" description="Disordered" evidence="2">
    <location>
        <begin position="845"/>
        <end position="880"/>
    </location>
</feature>
<name>A0A0V1HQY3_TRIPS</name>
<dbReference type="PANTHER" id="PTHR21669:SF28">
    <property type="entry name" value="YEMANUCLEIN"/>
    <property type="match status" value="1"/>
</dbReference>
<feature type="region of interest" description="Disordered" evidence="2">
    <location>
        <begin position="142"/>
        <end position="174"/>
    </location>
</feature>
<dbReference type="AlphaFoldDB" id="A0A0V1HQY3"/>
<dbReference type="Pfam" id="PF08729">
    <property type="entry name" value="HUN"/>
    <property type="match status" value="1"/>
</dbReference>
<evidence type="ECO:0000259" key="3">
    <source>
        <dbReference type="Pfam" id="PF08729"/>
    </source>
</evidence>
<feature type="compositionally biased region" description="Polar residues" evidence="2">
    <location>
        <begin position="257"/>
        <end position="267"/>
    </location>
</feature>
<feature type="compositionally biased region" description="Polar residues" evidence="2">
    <location>
        <begin position="845"/>
        <end position="871"/>
    </location>
</feature>
<reference evidence="5 6" key="1">
    <citation type="submission" date="2015-01" db="EMBL/GenBank/DDBJ databases">
        <title>Evolution of Trichinella species and genotypes.</title>
        <authorList>
            <person name="Korhonen P.K."/>
            <person name="Edoardo P."/>
            <person name="Giuseppe L.R."/>
            <person name="Gasser R.B."/>
        </authorList>
    </citation>
    <scope>NUCLEOTIDE SEQUENCE [LARGE SCALE GENOMIC DNA]</scope>
    <source>
        <strain evidence="5">ISS588</strain>
    </source>
</reference>
<feature type="region of interest" description="Disordered" evidence="2">
    <location>
        <begin position="798"/>
        <end position="825"/>
    </location>
</feature>
<feature type="region of interest" description="Disordered" evidence="2">
    <location>
        <begin position="629"/>
        <end position="649"/>
    </location>
</feature>
<dbReference type="GO" id="GO:0005634">
    <property type="term" value="C:nucleus"/>
    <property type="evidence" value="ECO:0007669"/>
    <property type="project" value="TreeGrafter"/>
</dbReference>
<comment type="caution">
    <text evidence="5">The sequence shown here is derived from an EMBL/GenBank/DDBJ whole genome shotgun (WGS) entry which is preliminary data.</text>
</comment>
<feature type="compositionally biased region" description="Basic residues" evidence="2">
    <location>
        <begin position="928"/>
        <end position="944"/>
    </location>
</feature>
<feature type="domain" description="Ubinuclein middle" evidence="4">
    <location>
        <begin position="458"/>
        <end position="581"/>
    </location>
</feature>
<sequence length="944" mass="103046">MDFVESSLAKKKKTLPTIRLDVSMKLHSGKAYPEIHVPSIVKEQLGIDVNEYGVDPSTRSEEYQKLSGIVKKCEQRFGGKGRKSCIGQVEDFIDLGFGYDLSDPFIDDAEGYELLVPSTLSTQHGGFYVNRGELEFCDVADDSENSGKSSRKQISTEAKKPKNVSGQLESHYRSNSSFKAAAKLKKKSLTTKHRSQIQILKKVPIKENKEKCEANDKHISDVINSIAQVDISAPEVHDSVIDGVILSVLDKQQTSAKKSAVSQSETVINKEHANGEKPRTSAESFNSASASGGAVANLPEATKKVTLVGQPPTLALNNRSPKSHKLPSAILKMNEQIEKLVGDHGKKVLFWNRQAVELLVKVSDMCSQCGLNKFERGAVFNDLSARVKVPRPELMAALKRMGRRSLNSNIRVSNSSSDIIQTADSSSNLPKRRNSEASLIAKNSENLVLPASNTFSNSQRLRQAIVKLKREVDAVMPNLLRDYKEICAEADKRKQEIMTAKSVTENDNFRPKTVYKPRKKFQWNVTVQNRLKELFTELAISTCLKPGNADSPQMENLDPFFDWLSTSVWPDSWMSSRELKKMFSNRCVKEKAVCGVSPSNASNLSSPATAAASSSSSGIIIDLTTNGATAVSSPSNVKRPRVVETSLTHQSPISQMTSVLVGPSTSRSFDAPPQQQQQQQQQLLIQTQQQQQTQPQSQSQQQTTSLSHIQTVKSNCQQAAAISGSTPASAMLTQNTAKVQLYQKMVQESGKLPPFPGAIKAHSMQQSLAVGGKYVGSGSVPFDATFIRMGASIGVFQSQQPGPSASPSSPITRSTLPHHHPLIGQPTMQATNFTWNRQTIGRQFLASRTTTPRQSTSVEGASSIRLSQSQQSGGGPTLLRPNLRGLCRKVPTMRRFCGGSTARGSCEATGQSLPPGGSRPAMADRCSKSKSKRPRNPALARRRA</sequence>
<keyword evidence="6" id="KW-1185">Reference proteome</keyword>
<evidence type="ECO:0000256" key="2">
    <source>
        <dbReference type="SAM" id="MobiDB-lite"/>
    </source>
</evidence>
<evidence type="ECO:0000313" key="6">
    <source>
        <dbReference type="Proteomes" id="UP000054805"/>
    </source>
</evidence>
<feature type="compositionally biased region" description="Low complexity" evidence="2">
    <location>
        <begin position="672"/>
        <end position="705"/>
    </location>
</feature>
<feature type="region of interest" description="Disordered" evidence="2">
    <location>
        <begin position="899"/>
        <end position="944"/>
    </location>
</feature>
<dbReference type="InterPro" id="IPR026947">
    <property type="entry name" value="UBN_middle_dom"/>
</dbReference>
<keyword evidence="1" id="KW-0597">Phosphoprotein</keyword>
<organism evidence="5 6">
    <name type="scientific">Trichinella pseudospiralis</name>
    <name type="common">Parasitic roundworm</name>
    <dbReference type="NCBI Taxonomy" id="6337"/>
    <lineage>
        <taxon>Eukaryota</taxon>
        <taxon>Metazoa</taxon>
        <taxon>Ecdysozoa</taxon>
        <taxon>Nematoda</taxon>
        <taxon>Enoplea</taxon>
        <taxon>Dorylaimia</taxon>
        <taxon>Trichinellida</taxon>
        <taxon>Trichinellidae</taxon>
        <taxon>Trichinella</taxon>
    </lineage>
</organism>
<feature type="region of interest" description="Disordered" evidence="2">
    <location>
        <begin position="257"/>
        <end position="293"/>
    </location>
</feature>
<protein>
    <submittedName>
        <fullName evidence="5">Ubinuclein-2</fullName>
    </submittedName>
</protein>
<feature type="compositionally biased region" description="Low complexity" evidence="2">
    <location>
        <begin position="281"/>
        <end position="293"/>
    </location>
</feature>
<dbReference type="EMBL" id="JYDS01000333">
    <property type="protein sequence ID" value="KRZ13134.1"/>
    <property type="molecule type" value="Genomic_DNA"/>
</dbReference>
<dbReference type="GO" id="GO:0006325">
    <property type="term" value="P:chromatin organization"/>
    <property type="evidence" value="ECO:0007669"/>
    <property type="project" value="TreeGrafter"/>
</dbReference>
<dbReference type="Pfam" id="PF14075">
    <property type="entry name" value="UBN_AB"/>
    <property type="match status" value="1"/>
</dbReference>
<evidence type="ECO:0000313" key="5">
    <source>
        <dbReference type="EMBL" id="KRZ13134.1"/>
    </source>
</evidence>
<gene>
    <name evidence="5" type="primary">UBN2</name>
    <name evidence="5" type="ORF">T4B_5555</name>
</gene>
<feature type="domain" description="Hpc2-related" evidence="3">
    <location>
        <begin position="90"/>
        <end position="135"/>
    </location>
</feature>